<evidence type="ECO:0000313" key="2">
    <source>
        <dbReference type="Proteomes" id="UP000185604"/>
    </source>
</evidence>
<dbReference type="Proteomes" id="UP000185604">
    <property type="component" value="Unassembled WGS sequence"/>
</dbReference>
<proteinExistence type="predicted"/>
<dbReference type="RefSeq" id="WP_165688619.1">
    <property type="nucleotide sequence ID" value="NZ_LKPO01000029.1"/>
</dbReference>
<dbReference type="AlphaFoldDB" id="A0A7Z0WT21"/>
<dbReference type="EMBL" id="LKPO01000029">
    <property type="protein sequence ID" value="OLF86405.1"/>
    <property type="molecule type" value="Genomic_DNA"/>
</dbReference>
<protein>
    <submittedName>
        <fullName evidence="1">Uncharacterized protein</fullName>
    </submittedName>
</protein>
<comment type="caution">
    <text evidence="1">The sequence shown here is derived from an EMBL/GenBank/DDBJ whole genome shotgun (WGS) entry which is preliminary data.</text>
</comment>
<sequence length="54" mass="6147">MFTKYELAVLYEALNDLRPETCALVQDELPVSVSELRVKVKRLINEGADENHAD</sequence>
<accession>A0A7Z0WT21</accession>
<gene>
    <name evidence="1" type="ORF">B4121_4596</name>
</gene>
<evidence type="ECO:0000313" key="1">
    <source>
        <dbReference type="EMBL" id="OLF86405.1"/>
    </source>
</evidence>
<name>A0A7Z0WT21_9BACI</name>
<organism evidence="1 2">
    <name type="scientific">Bacillus paralicheniformis</name>
    <dbReference type="NCBI Taxonomy" id="1648923"/>
    <lineage>
        <taxon>Bacteria</taxon>
        <taxon>Bacillati</taxon>
        <taxon>Bacillota</taxon>
        <taxon>Bacilli</taxon>
        <taxon>Bacillales</taxon>
        <taxon>Bacillaceae</taxon>
        <taxon>Bacillus</taxon>
    </lineage>
</organism>
<reference evidence="1 2" key="1">
    <citation type="journal article" date="2016" name="Front. Microbiol.">
        <title>High-Level Heat Resistance of Spores of Bacillus amyloliquefaciens and Bacillus licheniformis Results from the Presence of a spoVA Operon in a Tn1546 Transposon.</title>
        <authorList>
            <person name="Berendsen E.M."/>
            <person name="Koning R.A."/>
            <person name="Boekhorst J."/>
            <person name="de Jong A."/>
            <person name="Kuipers O.P."/>
            <person name="Wells-Bennik M.H."/>
        </authorList>
    </citation>
    <scope>NUCLEOTIDE SEQUENCE [LARGE SCALE GENOMIC DNA]</scope>
    <source>
        <strain evidence="1 2">B4121</strain>
    </source>
</reference>